<gene>
    <name evidence="3" type="ORF">OMED0930_LOCUS2421</name>
    <name evidence="4" type="ORF">OMED0930_LOCUS2422</name>
</gene>
<organism evidence="3">
    <name type="scientific">Ostreococcus mediterraneus</name>
    <dbReference type="NCBI Taxonomy" id="1486918"/>
    <lineage>
        <taxon>Eukaryota</taxon>
        <taxon>Viridiplantae</taxon>
        <taxon>Chlorophyta</taxon>
        <taxon>Mamiellophyceae</taxon>
        <taxon>Mamiellales</taxon>
        <taxon>Bathycoccaceae</taxon>
        <taxon>Ostreococcus</taxon>
    </lineage>
</organism>
<dbReference type="PANTHER" id="PTHR43597">
    <property type="entry name" value="SULFUR ACCEPTOR PROTEIN CSDE"/>
    <property type="match status" value="1"/>
</dbReference>
<evidence type="ECO:0000313" key="4">
    <source>
        <dbReference type="EMBL" id="CAD8811328.1"/>
    </source>
</evidence>
<accession>A0A6T5YDU3</accession>
<dbReference type="PANTHER" id="PTHR43597:SF5">
    <property type="entry name" value="SUFE-LIKE PROTEIN 2, CHLOROPLASTIC"/>
    <property type="match status" value="1"/>
</dbReference>
<dbReference type="SUPFAM" id="SSF82649">
    <property type="entry name" value="SufE/NifU"/>
    <property type="match status" value="1"/>
</dbReference>
<evidence type="ECO:0000313" key="3">
    <source>
        <dbReference type="EMBL" id="CAD8811327.1"/>
    </source>
</evidence>
<dbReference type="EMBL" id="HBFO01003511">
    <property type="protein sequence ID" value="CAD8811327.1"/>
    <property type="molecule type" value="Transcribed_RNA"/>
</dbReference>
<dbReference type="Pfam" id="PF02657">
    <property type="entry name" value="SufE"/>
    <property type="match status" value="1"/>
</dbReference>
<dbReference type="EMBL" id="HBFO01003512">
    <property type="protein sequence ID" value="CAD8811328.1"/>
    <property type="molecule type" value="Transcribed_RNA"/>
</dbReference>
<protein>
    <recommendedName>
        <fullName evidence="2">Fe-S metabolism associated domain-containing protein</fullName>
    </recommendedName>
</protein>
<name>A0A6T5YDU3_9CHLO</name>
<sequence>MHVEISAVHSRLLYSRCLNSTRRTSVQLSRTRFPAFRNQFYCTAGHEDYPPNLSKLIQSFSIVPDPMLRYKQLLFLAKKLPSFPEEQRVDDNKVHGCTSQVWIVVRVEDGVVYLSADSDSQLTKGLAALLVEGLSGGCVETILGLPMDFIQDFGLNQSLTPSRTSGFLNMFQLVKIKIAELQQ</sequence>
<dbReference type="InterPro" id="IPR003808">
    <property type="entry name" value="Fe-S_metab-assoc_dom"/>
</dbReference>
<evidence type="ECO:0000259" key="2">
    <source>
        <dbReference type="Pfam" id="PF02657"/>
    </source>
</evidence>
<dbReference type="Gene3D" id="3.90.1010.10">
    <property type="match status" value="1"/>
</dbReference>
<reference evidence="3" key="1">
    <citation type="submission" date="2021-01" db="EMBL/GenBank/DDBJ databases">
        <authorList>
            <person name="Corre E."/>
            <person name="Pelletier E."/>
            <person name="Niang G."/>
            <person name="Scheremetjew M."/>
            <person name="Finn R."/>
            <person name="Kale V."/>
            <person name="Holt S."/>
            <person name="Cochrane G."/>
            <person name="Meng A."/>
            <person name="Brown T."/>
            <person name="Cohen L."/>
        </authorList>
    </citation>
    <scope>NUCLEOTIDE SEQUENCE</scope>
    <source>
        <strain evidence="3">Clade-D-RCC1621</strain>
    </source>
</reference>
<comment type="similarity">
    <text evidence="1">Belongs to the SufE family.</text>
</comment>
<dbReference type="AlphaFoldDB" id="A0A6T5YDU3"/>
<evidence type="ECO:0000256" key="1">
    <source>
        <dbReference type="ARBA" id="ARBA00010282"/>
    </source>
</evidence>
<feature type="domain" description="Fe-S metabolism associated" evidence="2">
    <location>
        <begin position="58"/>
        <end position="175"/>
    </location>
</feature>
<proteinExistence type="inferred from homology"/>